<dbReference type="InterPro" id="IPR023213">
    <property type="entry name" value="CAT-like_dom_sf"/>
</dbReference>
<dbReference type="RefSeq" id="WP_344144030.1">
    <property type="nucleotide sequence ID" value="NZ_BAAANF010000001.1"/>
</dbReference>
<dbReference type="PANTHER" id="PTHR45527:SF1">
    <property type="entry name" value="FATTY ACID SYNTHASE"/>
    <property type="match status" value="1"/>
</dbReference>
<evidence type="ECO:0000259" key="1">
    <source>
        <dbReference type="Pfam" id="PF00668"/>
    </source>
</evidence>
<dbReference type="Proteomes" id="UP001500280">
    <property type="component" value="Unassembled WGS sequence"/>
</dbReference>
<protein>
    <recommendedName>
        <fullName evidence="1">Condensation domain-containing protein</fullName>
    </recommendedName>
</protein>
<reference evidence="2 3" key="1">
    <citation type="journal article" date="2019" name="Int. J. Syst. Evol. Microbiol.">
        <title>The Global Catalogue of Microorganisms (GCM) 10K type strain sequencing project: providing services to taxonomists for standard genome sequencing and annotation.</title>
        <authorList>
            <consortium name="The Broad Institute Genomics Platform"/>
            <consortium name="The Broad Institute Genome Sequencing Center for Infectious Disease"/>
            <person name="Wu L."/>
            <person name="Ma J."/>
        </authorList>
    </citation>
    <scope>NUCLEOTIDE SEQUENCE [LARGE SCALE GENOMIC DNA]</scope>
    <source>
        <strain evidence="2 3">JCM 14307</strain>
    </source>
</reference>
<dbReference type="Gene3D" id="3.30.559.30">
    <property type="entry name" value="Nonribosomal peptide synthetase, condensation domain"/>
    <property type="match status" value="1"/>
</dbReference>
<feature type="domain" description="Condensation" evidence="1">
    <location>
        <begin position="101"/>
        <end position="257"/>
    </location>
</feature>
<dbReference type="EMBL" id="BAAANF010000001">
    <property type="protein sequence ID" value="GAA1663766.1"/>
    <property type="molecule type" value="Genomic_DNA"/>
</dbReference>
<proteinExistence type="predicted"/>
<name>A0ABN2G1P1_9ACTN</name>
<sequence length="376" mass="41104">MKTSLWQTFALHLDDKRPGFARGPWFTMNAVLELDGALDHSALAAAFDELQRRHDVLRTEIVDHAQLIHSAPTAELELVDAVETHAEVPLAAPVRLRLAGNRLALHLHHMVADPVTLWTTLDELATLYSAQRTGAAVPPPAAQYADYTLNEAALVERQRGSATDWWQTRITDAKPCPQPPLQPAKPFAYREQLLTNTELAAVDQRTLQQRSTPLVTLLAALAAGMTPYVGAGETLVFATLFSKRDRPQWQRVLGPCIVPSVLAIPRDGDIAAVREAVVGCSRYARFPILEADVPPRSPFFEYVPQNWPSGYDFGPIHASVAAVAGPKDTGLADILGIRLRPTTDNTLTGHFSGDGTDWTESLVSQVCAGLRDHLLS</sequence>
<dbReference type="Pfam" id="PF00668">
    <property type="entry name" value="Condensation"/>
    <property type="match status" value="1"/>
</dbReference>
<organism evidence="2 3">
    <name type="scientific">Kribbella yunnanensis</name>
    <dbReference type="NCBI Taxonomy" id="190194"/>
    <lineage>
        <taxon>Bacteria</taxon>
        <taxon>Bacillati</taxon>
        <taxon>Actinomycetota</taxon>
        <taxon>Actinomycetes</taxon>
        <taxon>Propionibacteriales</taxon>
        <taxon>Kribbellaceae</taxon>
        <taxon>Kribbella</taxon>
    </lineage>
</organism>
<accession>A0ABN2G1P1</accession>
<gene>
    <name evidence="2" type="ORF">GCM10009745_01790</name>
</gene>
<keyword evidence="3" id="KW-1185">Reference proteome</keyword>
<dbReference type="Gene3D" id="3.30.559.10">
    <property type="entry name" value="Chloramphenicol acetyltransferase-like domain"/>
    <property type="match status" value="1"/>
</dbReference>
<dbReference type="PANTHER" id="PTHR45527">
    <property type="entry name" value="NONRIBOSOMAL PEPTIDE SYNTHETASE"/>
    <property type="match status" value="1"/>
</dbReference>
<dbReference type="InterPro" id="IPR001242">
    <property type="entry name" value="Condensation_dom"/>
</dbReference>
<comment type="caution">
    <text evidence="2">The sequence shown here is derived from an EMBL/GenBank/DDBJ whole genome shotgun (WGS) entry which is preliminary data.</text>
</comment>
<evidence type="ECO:0000313" key="3">
    <source>
        <dbReference type="Proteomes" id="UP001500280"/>
    </source>
</evidence>
<evidence type="ECO:0000313" key="2">
    <source>
        <dbReference type="EMBL" id="GAA1663766.1"/>
    </source>
</evidence>
<dbReference type="SUPFAM" id="SSF52777">
    <property type="entry name" value="CoA-dependent acyltransferases"/>
    <property type="match status" value="2"/>
</dbReference>